<dbReference type="EMBL" id="JAESVP010000014">
    <property type="protein sequence ID" value="MBL4930065.1"/>
    <property type="molecule type" value="Genomic_DNA"/>
</dbReference>
<dbReference type="InterPro" id="IPR050336">
    <property type="entry name" value="Chromosome_partition/occlusion"/>
</dbReference>
<comment type="caution">
    <text evidence="2">The sequence shown here is derived from an EMBL/GenBank/DDBJ whole genome shotgun (WGS) entry which is preliminary data.</text>
</comment>
<dbReference type="GO" id="GO:0005694">
    <property type="term" value="C:chromosome"/>
    <property type="evidence" value="ECO:0007669"/>
    <property type="project" value="TreeGrafter"/>
</dbReference>
<dbReference type="InterPro" id="IPR037972">
    <property type="entry name" value="RepB_N"/>
</dbReference>
<dbReference type="Proteomes" id="UP000619033">
    <property type="component" value="Unassembled WGS sequence"/>
</dbReference>
<keyword evidence="3" id="KW-1185">Reference proteome</keyword>
<dbReference type="PANTHER" id="PTHR33375">
    <property type="entry name" value="CHROMOSOME-PARTITIONING PROTEIN PARB-RELATED"/>
    <property type="match status" value="1"/>
</dbReference>
<dbReference type="PANTHER" id="PTHR33375:SF1">
    <property type="entry name" value="CHROMOSOME-PARTITIONING PROTEIN PARB-RELATED"/>
    <property type="match status" value="1"/>
</dbReference>
<gene>
    <name evidence="2" type="ORF">JI744_18355</name>
</gene>
<sequence>MPALHAEPYAAGPLTRALETKAMHPFGVAPAPISREAADAAAMAALRELAEEVSNARAEGRFVQALPLDQVDEGWLVRDRVTVDAEALSSLTESLRAHGQRMAIEVVDHGAGTAPRYGLISGWRRLSALRALHTETGEARFATVLAVLRRPETAGDAYVAMVEENEIRTGLSYYERARIAAKAVEAGVFASSKLALQRLYANASRARRSKIGSFLSLYSALGDTLRFPEAIPERLGLALAMRLEAEPDFAANLAQGLVKADPADAAAEMMALNQVLKPVPKGQVASPAITQENSHKPGDSVTFSFRKGEIRLTGPGVDAGLRDRLEIWLKGQGF</sequence>
<dbReference type="GO" id="GO:0007059">
    <property type="term" value="P:chromosome segregation"/>
    <property type="evidence" value="ECO:0007669"/>
    <property type="project" value="TreeGrafter"/>
</dbReference>
<dbReference type="CDD" id="cd16405">
    <property type="entry name" value="RepB_like_N"/>
    <property type="match status" value="1"/>
</dbReference>
<dbReference type="InterPro" id="IPR003115">
    <property type="entry name" value="ParB_N"/>
</dbReference>
<feature type="domain" description="ParB-like N-terminal" evidence="1">
    <location>
        <begin position="64"/>
        <end position="166"/>
    </location>
</feature>
<accession>A0A8J7SUW9</accession>
<dbReference type="SUPFAM" id="SSF110849">
    <property type="entry name" value="ParB/Sulfiredoxin"/>
    <property type="match status" value="1"/>
</dbReference>
<evidence type="ECO:0000313" key="3">
    <source>
        <dbReference type="Proteomes" id="UP000619033"/>
    </source>
</evidence>
<dbReference type="AlphaFoldDB" id="A0A8J7SUW9"/>
<dbReference type="Gene3D" id="3.90.1530.30">
    <property type="match status" value="1"/>
</dbReference>
<protein>
    <submittedName>
        <fullName evidence="2">Nuclease</fullName>
    </submittedName>
</protein>
<dbReference type="InterPro" id="IPR036086">
    <property type="entry name" value="ParB/Sulfiredoxin_sf"/>
</dbReference>
<organism evidence="2 3">
    <name type="scientific">Fuscibacter oryzae</name>
    <dbReference type="NCBI Taxonomy" id="2803939"/>
    <lineage>
        <taxon>Bacteria</taxon>
        <taxon>Pseudomonadati</taxon>
        <taxon>Pseudomonadota</taxon>
        <taxon>Alphaproteobacteria</taxon>
        <taxon>Rhodobacterales</taxon>
        <taxon>Paracoccaceae</taxon>
        <taxon>Fuscibacter</taxon>
    </lineage>
</organism>
<proteinExistence type="predicted"/>
<dbReference type="Pfam" id="PF02195">
    <property type="entry name" value="ParB_N"/>
    <property type="match status" value="1"/>
</dbReference>
<name>A0A8J7SUW9_9RHOB</name>
<dbReference type="SMART" id="SM00470">
    <property type="entry name" value="ParB"/>
    <property type="match status" value="1"/>
</dbReference>
<evidence type="ECO:0000313" key="2">
    <source>
        <dbReference type="EMBL" id="MBL4930065.1"/>
    </source>
</evidence>
<reference evidence="2" key="1">
    <citation type="submission" date="2021-01" db="EMBL/GenBank/DDBJ databases">
        <title>Genome seq and assembly of Tabrizicola sp. KVB23.</title>
        <authorList>
            <person name="Chhetri G."/>
        </authorList>
    </citation>
    <scope>NUCLEOTIDE SEQUENCE</scope>
    <source>
        <strain evidence="2">KVB23</strain>
    </source>
</reference>
<evidence type="ECO:0000259" key="1">
    <source>
        <dbReference type="SMART" id="SM00470"/>
    </source>
</evidence>